<protein>
    <submittedName>
        <fullName evidence="2">YchJ family metal-binding protein</fullName>
    </submittedName>
</protein>
<dbReference type="SUPFAM" id="SSF54427">
    <property type="entry name" value="NTF2-like"/>
    <property type="match status" value="1"/>
</dbReference>
<evidence type="ECO:0000313" key="3">
    <source>
        <dbReference type="Proteomes" id="UP001243717"/>
    </source>
</evidence>
<organism evidence="2 3">
    <name type="scientific">Thalassobacterium sedimentorum</name>
    <dbReference type="NCBI Taxonomy" id="3041258"/>
    <lineage>
        <taxon>Bacteria</taxon>
        <taxon>Pseudomonadati</taxon>
        <taxon>Verrucomicrobiota</taxon>
        <taxon>Opitutia</taxon>
        <taxon>Puniceicoccales</taxon>
        <taxon>Coraliomargaritaceae</taxon>
        <taxon>Thalassobacterium</taxon>
    </lineage>
</organism>
<keyword evidence="3" id="KW-1185">Reference proteome</keyword>
<dbReference type="InterPro" id="IPR004027">
    <property type="entry name" value="SEC_C_motif"/>
</dbReference>
<sequence length="129" mass="14892">MKCPCESGLEYSECCQDYHAKRRNAPTAEALMRARYAAYVRKEITFLVETTHPTQRDVDLANGYSHTANSIQWIGLEILQTLNGAESDNMGKVEFRASYIQDGQRAIHHEKSRFKRYAGKWYYLDGYVS</sequence>
<dbReference type="Pfam" id="PF02810">
    <property type="entry name" value="SEC-C"/>
    <property type="match status" value="1"/>
</dbReference>
<dbReference type="Pfam" id="PF17775">
    <property type="entry name" value="YchJ_M-like"/>
    <property type="match status" value="1"/>
</dbReference>
<reference evidence="2 3" key="1">
    <citation type="submission" date="2023-04" db="EMBL/GenBank/DDBJ databases">
        <title>A novel bacteria isolated from coastal sediment.</title>
        <authorList>
            <person name="Liu X.-J."/>
            <person name="Du Z.-J."/>
        </authorList>
    </citation>
    <scope>NUCLEOTIDE SEQUENCE [LARGE SCALE GENOMIC DNA]</scope>
    <source>
        <strain evidence="2 3">SDUM461004</strain>
    </source>
</reference>
<dbReference type="PANTHER" id="PTHR33747:SF1">
    <property type="entry name" value="ADENYLATE CYCLASE-ASSOCIATED CAP C-TERMINAL DOMAIN-CONTAINING PROTEIN"/>
    <property type="match status" value="1"/>
</dbReference>
<feature type="domain" description="YchJ-like middle NTF2-like" evidence="1">
    <location>
        <begin position="27"/>
        <end position="126"/>
    </location>
</feature>
<accession>A0ABU1ALC0</accession>
<comment type="caution">
    <text evidence="2">The sequence shown here is derived from an EMBL/GenBank/DDBJ whole genome shotgun (WGS) entry which is preliminary data.</text>
</comment>
<name>A0ABU1ALC0_9BACT</name>
<dbReference type="InterPro" id="IPR048469">
    <property type="entry name" value="YchJ-like_M"/>
</dbReference>
<dbReference type="Gene3D" id="3.10.450.50">
    <property type="match status" value="1"/>
</dbReference>
<proteinExistence type="predicted"/>
<dbReference type="EMBL" id="JARXIC010000025">
    <property type="protein sequence ID" value="MDQ8195484.1"/>
    <property type="molecule type" value="Genomic_DNA"/>
</dbReference>
<dbReference type="PANTHER" id="PTHR33747">
    <property type="entry name" value="UPF0225 PROTEIN SCO1677"/>
    <property type="match status" value="1"/>
</dbReference>
<evidence type="ECO:0000259" key="1">
    <source>
        <dbReference type="Pfam" id="PF17775"/>
    </source>
</evidence>
<dbReference type="RefSeq" id="WP_308985935.1">
    <property type="nucleotide sequence ID" value="NZ_JARXIC010000025.1"/>
</dbReference>
<evidence type="ECO:0000313" key="2">
    <source>
        <dbReference type="EMBL" id="MDQ8195484.1"/>
    </source>
</evidence>
<gene>
    <name evidence="2" type="ORF">QEH59_13700</name>
</gene>
<dbReference type="InterPro" id="IPR032710">
    <property type="entry name" value="NTF2-like_dom_sf"/>
</dbReference>
<dbReference type="Proteomes" id="UP001243717">
    <property type="component" value="Unassembled WGS sequence"/>
</dbReference>